<evidence type="ECO:0000313" key="1">
    <source>
        <dbReference type="EMBL" id="KIA61252.1"/>
    </source>
</evidence>
<name>A0ABR4Z7D5_9NOCA</name>
<reference evidence="1 2" key="1">
    <citation type="journal article" date="2014" name="Int. J. Syst. Evol. Microbiol.">
        <title>Nocardia vulneris sp. nov., isolated from wounds of human patients in North America.</title>
        <authorList>
            <person name="Lasker B.A."/>
            <person name="Bell M."/>
            <person name="Klenk H.P."/>
            <person name="Sproer C."/>
            <person name="Schumann C."/>
            <person name="Schumann P."/>
            <person name="Brown J.M."/>
        </authorList>
    </citation>
    <scope>NUCLEOTIDE SEQUENCE [LARGE SCALE GENOMIC DNA]</scope>
    <source>
        <strain evidence="1 2">W9851</strain>
    </source>
</reference>
<gene>
    <name evidence="1" type="ORF">FG87_31925</name>
</gene>
<keyword evidence="2" id="KW-1185">Reference proteome</keyword>
<dbReference type="Proteomes" id="UP000031364">
    <property type="component" value="Unassembled WGS sequence"/>
</dbReference>
<protein>
    <recommendedName>
        <fullName evidence="3">Myb-like domain-containing protein</fullName>
    </recommendedName>
</protein>
<dbReference type="RefSeq" id="WP_043677948.1">
    <property type="nucleotide sequence ID" value="NZ_BDCI01000042.1"/>
</dbReference>
<comment type="caution">
    <text evidence="1">The sequence shown here is derived from an EMBL/GenBank/DDBJ whole genome shotgun (WGS) entry which is preliminary data.</text>
</comment>
<accession>A0ABR4Z7D5</accession>
<dbReference type="EMBL" id="JNFP01000048">
    <property type="protein sequence ID" value="KIA61252.1"/>
    <property type="molecule type" value="Genomic_DNA"/>
</dbReference>
<evidence type="ECO:0008006" key="3">
    <source>
        <dbReference type="Google" id="ProtNLM"/>
    </source>
</evidence>
<organism evidence="1 2">
    <name type="scientific">Nocardia vulneris</name>
    <dbReference type="NCBI Taxonomy" id="1141657"/>
    <lineage>
        <taxon>Bacteria</taxon>
        <taxon>Bacillati</taxon>
        <taxon>Actinomycetota</taxon>
        <taxon>Actinomycetes</taxon>
        <taxon>Mycobacteriales</taxon>
        <taxon>Nocardiaceae</taxon>
        <taxon>Nocardia</taxon>
    </lineage>
</organism>
<proteinExistence type="predicted"/>
<sequence>MARSRKPTSREELALGREIQEQFDHGRPWTAIAVDFDISKTKAQRLAKAYRDDCHRRSHQHQLILFS</sequence>
<evidence type="ECO:0000313" key="2">
    <source>
        <dbReference type="Proteomes" id="UP000031364"/>
    </source>
</evidence>